<evidence type="ECO:0000313" key="1">
    <source>
        <dbReference type="EMBL" id="CDL90744.1"/>
    </source>
</evidence>
<name>W6N652_CLOTY</name>
<keyword evidence="1" id="KW-0560">Oxidoreductase</keyword>
<dbReference type="AlphaFoldDB" id="W6N652"/>
<dbReference type="Proteomes" id="UP000019482">
    <property type="component" value="Unassembled WGS sequence"/>
</dbReference>
<dbReference type="SUPFAM" id="SSF53807">
    <property type="entry name" value="Helical backbone' metal receptor"/>
    <property type="match status" value="1"/>
</dbReference>
<proteinExistence type="predicted"/>
<organism evidence="1 2">
    <name type="scientific">Clostridium tyrobutyricum DIVETGP</name>
    <dbReference type="NCBI Taxonomy" id="1408889"/>
    <lineage>
        <taxon>Bacteria</taxon>
        <taxon>Bacillati</taxon>
        <taxon>Bacillota</taxon>
        <taxon>Clostridia</taxon>
        <taxon>Eubacteriales</taxon>
        <taxon>Clostridiaceae</taxon>
        <taxon>Clostridium</taxon>
    </lineage>
</organism>
<reference evidence="1 2" key="1">
    <citation type="journal article" date="2015" name="Genome Announc.">
        <title>Draft Genome Sequence of Clostridium tyrobutyricum Strain DIVETGP, Isolated from Cow's Milk for Grana Padano Production.</title>
        <authorList>
            <person name="Soggiu A."/>
            <person name="Piras C."/>
            <person name="Gaiarsa S."/>
            <person name="Sassera D."/>
            <person name="Roncada P."/>
            <person name="Bendixen E."/>
            <person name="Brasca M."/>
            <person name="Bonizzi L."/>
        </authorList>
    </citation>
    <scope>NUCLEOTIDE SEQUENCE [LARGE SCALE GENOMIC DNA]</scope>
    <source>
        <strain evidence="1 2">DIVETGP</strain>
    </source>
</reference>
<dbReference type="EMBL" id="CBXI010000009">
    <property type="protein sequence ID" value="CDL90744.1"/>
    <property type="molecule type" value="Genomic_DNA"/>
</dbReference>
<accession>W6N652</accession>
<dbReference type="EC" id="1.18.6.1" evidence="1"/>
<protein>
    <submittedName>
        <fullName evidence="1">Nitrogenase</fullName>
        <ecNumber evidence="1">1.18.6.1</ecNumber>
    </submittedName>
</protein>
<evidence type="ECO:0000313" key="2">
    <source>
        <dbReference type="Proteomes" id="UP000019482"/>
    </source>
</evidence>
<dbReference type="GeneID" id="70359378"/>
<comment type="caution">
    <text evidence="1">The sequence shown here is derived from an EMBL/GenBank/DDBJ whole genome shotgun (WGS) entry which is preliminary data.</text>
</comment>
<keyword evidence="2" id="KW-1185">Reference proteome</keyword>
<sequence length="83" mass="8785">MSLNLKNPTAPSRESRLGAITGYEGNLNDLASRYKDGKLNNRERCFSQSSSCNAGCALGQLSGIKDVAVINHAPSGCMYCNGS</sequence>
<gene>
    <name evidence="1" type="ORF">CTDIVETGP_0814</name>
</gene>
<dbReference type="RefSeq" id="WP_023625358.1">
    <property type="nucleotide sequence ID" value="NZ_CBXI010000009.1"/>
</dbReference>
<dbReference type="GO" id="GO:0016163">
    <property type="term" value="F:nitrogenase activity"/>
    <property type="evidence" value="ECO:0007669"/>
    <property type="project" value="UniProtKB-EC"/>
</dbReference>